<evidence type="ECO:0000256" key="4">
    <source>
        <dbReference type="ARBA" id="ARBA00022490"/>
    </source>
</evidence>
<protein>
    <recommendedName>
        <fullName evidence="3">N-acyl-aliphatic-L-amino acid amidohydrolase</fullName>
        <ecNumber evidence="3">3.5.1.14</ecNumber>
    </recommendedName>
    <alternativeName>
        <fullName evidence="8">N-acyl-L-amino-acid amidohydrolase</fullName>
    </alternativeName>
</protein>
<evidence type="ECO:0000256" key="1">
    <source>
        <dbReference type="ARBA" id="ARBA00004496"/>
    </source>
</evidence>
<dbReference type="STRING" id="133381.A0A2T9ZH40"/>
<feature type="binding site" evidence="10">
    <location>
        <position position="112"/>
    </location>
    <ligand>
        <name>Zn(2+)</name>
        <dbReference type="ChEBI" id="CHEBI:29105"/>
        <label>2</label>
    </ligand>
</feature>
<feature type="domain" description="Peptidase M20 dimerisation" evidence="11">
    <location>
        <begin position="195"/>
        <end position="297"/>
    </location>
</feature>
<dbReference type="SUPFAM" id="SSF53187">
    <property type="entry name" value="Zn-dependent exopeptidases"/>
    <property type="match status" value="1"/>
</dbReference>
<dbReference type="EMBL" id="MBFS01000183">
    <property type="protein sequence ID" value="PVV03880.1"/>
    <property type="molecule type" value="Genomic_DNA"/>
</dbReference>
<evidence type="ECO:0000256" key="7">
    <source>
        <dbReference type="ARBA" id="ARBA00022833"/>
    </source>
</evidence>
<accession>A0A2T9ZH40</accession>
<evidence type="ECO:0000256" key="5">
    <source>
        <dbReference type="ARBA" id="ARBA00022723"/>
    </source>
</evidence>
<dbReference type="Gene3D" id="3.40.630.10">
    <property type="entry name" value="Zn peptidases"/>
    <property type="match status" value="1"/>
</dbReference>
<evidence type="ECO:0000256" key="10">
    <source>
        <dbReference type="PIRSR" id="PIRSR036696-2"/>
    </source>
</evidence>
<keyword evidence="4" id="KW-0963">Cytoplasm</keyword>
<reference evidence="12 13" key="1">
    <citation type="journal article" date="2018" name="MBio">
        <title>Comparative Genomics Reveals the Core Gene Toolbox for the Fungus-Insect Symbiosis.</title>
        <authorList>
            <person name="Wang Y."/>
            <person name="Stata M."/>
            <person name="Wang W."/>
            <person name="Stajich J.E."/>
            <person name="White M.M."/>
            <person name="Moncalvo J.M."/>
        </authorList>
    </citation>
    <scope>NUCLEOTIDE SEQUENCE [LARGE SCALE GENOMIC DNA]</scope>
    <source>
        <strain evidence="12 13">SC-DP-2</strain>
    </source>
</reference>
<keyword evidence="5 10" id="KW-0479">Metal-binding</keyword>
<proteinExistence type="inferred from homology"/>
<dbReference type="InterPro" id="IPR010159">
    <property type="entry name" value="N-acyl_aa_amidohydrolase"/>
</dbReference>
<dbReference type="AlphaFoldDB" id="A0A2T9ZH40"/>
<organism evidence="12 13">
    <name type="scientific">Smittium megazygosporum</name>
    <dbReference type="NCBI Taxonomy" id="133381"/>
    <lineage>
        <taxon>Eukaryota</taxon>
        <taxon>Fungi</taxon>
        <taxon>Fungi incertae sedis</taxon>
        <taxon>Zoopagomycota</taxon>
        <taxon>Kickxellomycotina</taxon>
        <taxon>Harpellomycetes</taxon>
        <taxon>Harpellales</taxon>
        <taxon>Legeriomycetaceae</taxon>
        <taxon>Smittium</taxon>
    </lineage>
</organism>
<dbReference type="Gene3D" id="3.30.70.360">
    <property type="match status" value="1"/>
</dbReference>
<evidence type="ECO:0000256" key="3">
    <source>
        <dbReference type="ARBA" id="ARBA00011913"/>
    </source>
</evidence>
<evidence type="ECO:0000313" key="13">
    <source>
        <dbReference type="Proteomes" id="UP000245609"/>
    </source>
</evidence>
<dbReference type="PROSITE" id="PS00758">
    <property type="entry name" value="ARGE_DAPE_CPG2_1"/>
    <property type="match status" value="1"/>
</dbReference>
<dbReference type="OrthoDB" id="3064516at2759"/>
<comment type="subcellular location">
    <subcellularLocation>
        <location evidence="1">Cytoplasm</location>
    </subcellularLocation>
</comment>
<keyword evidence="7 10" id="KW-0862">Zinc</keyword>
<dbReference type="PANTHER" id="PTHR45892:SF1">
    <property type="entry name" value="AMINOACYLASE-1"/>
    <property type="match status" value="1"/>
</dbReference>
<comment type="cofactor">
    <cofactor evidence="10">
        <name>Zn(2+)</name>
        <dbReference type="ChEBI" id="CHEBI:29105"/>
    </cofactor>
    <text evidence="10">Binds 2 Zn(2+) ions per subunit.</text>
</comment>
<evidence type="ECO:0000259" key="11">
    <source>
        <dbReference type="Pfam" id="PF07687"/>
    </source>
</evidence>
<name>A0A2T9ZH40_9FUNG</name>
<dbReference type="InterPro" id="IPR036264">
    <property type="entry name" value="Bact_exopeptidase_dim_dom"/>
</dbReference>
<dbReference type="GO" id="GO:0004046">
    <property type="term" value="F:aminoacylase activity"/>
    <property type="evidence" value="ECO:0007669"/>
    <property type="project" value="UniProtKB-EC"/>
</dbReference>
<dbReference type="PIRSF" id="PIRSF036696">
    <property type="entry name" value="ACY-1"/>
    <property type="match status" value="1"/>
</dbReference>
<feature type="binding site" evidence="10">
    <location>
        <position position="147"/>
    </location>
    <ligand>
        <name>Zn(2+)</name>
        <dbReference type="ChEBI" id="CHEBI:29105"/>
        <label>2</label>
    </ligand>
</feature>
<evidence type="ECO:0000313" key="12">
    <source>
        <dbReference type="EMBL" id="PVV03880.1"/>
    </source>
</evidence>
<feature type="active site" evidence="9">
    <location>
        <position position="77"/>
    </location>
</feature>
<dbReference type="EC" id="3.5.1.14" evidence="3"/>
<sequence length="401" mass="45249">MAEETAPVSRFREYLQIKTVHPEPDYDSCTKFLLKQAEEIGLEHQIHECVKGKPVVILTSKGTDSSEKSVLFNSHTDVVPVFEEKWNYPPFEAQRVKMEDGEYRIYARGSQDMKVTGSMYLEAIREIKKSNIQHKRDIHLIFGPDEEIYSTDGLDVFTKTPEFAKLNGGFDIDEGAPSFNDETWYFTSERITCPVTFTATGKTGHGSQFIEDTAAEKILPIVNELLQLRQTNLDKIKHHGPLMILHQGEVTSANLTMLSGGKQPNVVPATYEATFDFRVTPNIDYGEFIQYLKDLAARNGCTVVIKKPAGSNPVTNLSEAEPFTTSFHKVLKKHNKKAHEIIMPAATDARFIRRAGIPAVGINPLNFHKLLAHDHNEYIVESEFLKGIPFYQDMMIELANA</sequence>
<feature type="binding site" evidence="10">
    <location>
        <position position="112"/>
    </location>
    <ligand>
        <name>Zn(2+)</name>
        <dbReference type="ChEBI" id="CHEBI:29105"/>
        <label>1</label>
    </ligand>
</feature>
<evidence type="ECO:0000256" key="6">
    <source>
        <dbReference type="ARBA" id="ARBA00022801"/>
    </source>
</evidence>
<dbReference type="InterPro" id="IPR052083">
    <property type="entry name" value="Aminoacylase-1_M20A"/>
</dbReference>
<dbReference type="NCBIfam" id="TIGR01880">
    <property type="entry name" value="Ac-peptdase-euk"/>
    <property type="match status" value="1"/>
</dbReference>
<keyword evidence="13" id="KW-1185">Reference proteome</keyword>
<dbReference type="GO" id="GO:0006520">
    <property type="term" value="P:amino acid metabolic process"/>
    <property type="evidence" value="ECO:0007669"/>
    <property type="project" value="InterPro"/>
</dbReference>
<dbReference type="PANTHER" id="PTHR45892">
    <property type="entry name" value="AMINOACYLASE-1"/>
    <property type="match status" value="1"/>
</dbReference>
<evidence type="ECO:0000256" key="2">
    <source>
        <dbReference type="ARBA" id="ARBA00006247"/>
    </source>
</evidence>
<feature type="binding site" evidence="10">
    <location>
        <position position="174"/>
    </location>
    <ligand>
        <name>Zn(2+)</name>
        <dbReference type="ChEBI" id="CHEBI:29105"/>
        <label>1</label>
    </ligand>
</feature>
<dbReference type="InterPro" id="IPR002933">
    <property type="entry name" value="Peptidase_M20"/>
</dbReference>
<dbReference type="Pfam" id="PF01546">
    <property type="entry name" value="Peptidase_M20"/>
    <property type="match status" value="1"/>
</dbReference>
<dbReference type="InterPro" id="IPR011650">
    <property type="entry name" value="Peptidase_M20_dimer"/>
</dbReference>
<feature type="binding site" evidence="10">
    <location>
        <position position="75"/>
    </location>
    <ligand>
        <name>Zn(2+)</name>
        <dbReference type="ChEBI" id="CHEBI:29105"/>
        <label>1</label>
    </ligand>
</feature>
<dbReference type="Pfam" id="PF07687">
    <property type="entry name" value="M20_dimer"/>
    <property type="match status" value="1"/>
</dbReference>
<comment type="similarity">
    <text evidence="2">Belongs to the peptidase M20A family.</text>
</comment>
<dbReference type="SUPFAM" id="SSF55031">
    <property type="entry name" value="Bacterial exopeptidase dimerisation domain"/>
    <property type="match status" value="1"/>
</dbReference>
<feature type="active site" description="Proton acceptor" evidence="9">
    <location>
        <position position="146"/>
    </location>
</feature>
<dbReference type="Gene3D" id="1.10.150.900">
    <property type="match status" value="1"/>
</dbReference>
<feature type="binding site" evidence="10">
    <location>
        <position position="373"/>
    </location>
    <ligand>
        <name>Zn(2+)</name>
        <dbReference type="ChEBI" id="CHEBI:29105"/>
        <label>2</label>
    </ligand>
</feature>
<evidence type="ECO:0000256" key="8">
    <source>
        <dbReference type="ARBA" id="ARBA00029656"/>
    </source>
</evidence>
<dbReference type="GO" id="GO:0005737">
    <property type="term" value="C:cytoplasm"/>
    <property type="evidence" value="ECO:0007669"/>
    <property type="project" value="UniProtKB-SubCell"/>
</dbReference>
<dbReference type="GO" id="GO:0046872">
    <property type="term" value="F:metal ion binding"/>
    <property type="evidence" value="ECO:0007669"/>
    <property type="project" value="UniProtKB-KW"/>
</dbReference>
<keyword evidence="6" id="KW-0378">Hydrolase</keyword>
<dbReference type="Proteomes" id="UP000245609">
    <property type="component" value="Unassembled WGS sequence"/>
</dbReference>
<evidence type="ECO:0000256" key="9">
    <source>
        <dbReference type="PIRSR" id="PIRSR036696-1"/>
    </source>
</evidence>
<dbReference type="InterPro" id="IPR001261">
    <property type="entry name" value="ArgE/DapE_CS"/>
</dbReference>
<gene>
    <name evidence="12" type="ORF">BB560_001624</name>
</gene>
<comment type="caution">
    <text evidence="12">The sequence shown here is derived from an EMBL/GenBank/DDBJ whole genome shotgun (WGS) entry which is preliminary data.</text>
</comment>